<dbReference type="Pfam" id="PF08193">
    <property type="entry name" value="INO80_Ies4"/>
    <property type="match status" value="1"/>
</dbReference>
<comment type="caution">
    <text evidence="2">The sequence shown here is derived from an EMBL/GenBank/DDBJ whole genome shotgun (WGS) entry which is preliminary data.</text>
</comment>
<dbReference type="AlphaFoldDB" id="A0AAN6DPU2"/>
<organism evidence="2 3">
    <name type="scientific">Exophiala viscosa</name>
    <dbReference type="NCBI Taxonomy" id="2486360"/>
    <lineage>
        <taxon>Eukaryota</taxon>
        <taxon>Fungi</taxon>
        <taxon>Dikarya</taxon>
        <taxon>Ascomycota</taxon>
        <taxon>Pezizomycotina</taxon>
        <taxon>Eurotiomycetes</taxon>
        <taxon>Chaetothyriomycetidae</taxon>
        <taxon>Chaetothyriales</taxon>
        <taxon>Herpotrichiellaceae</taxon>
        <taxon>Exophiala</taxon>
    </lineage>
</organism>
<dbReference type="Proteomes" id="UP001203852">
    <property type="component" value="Unassembled WGS sequence"/>
</dbReference>
<dbReference type="PANTHER" id="PTHR28061">
    <property type="entry name" value="INO EIGHTY SUBUNIT 4"/>
    <property type="match status" value="1"/>
</dbReference>
<reference evidence="2" key="1">
    <citation type="journal article" date="2022" name="bioRxiv">
        <title>Deciphering the potential niche of two novel black yeast fungi from a biological soil crust based on their genomes, phenotypes, and melanin regulation.</title>
        <authorList>
            <consortium name="DOE Joint Genome Institute"/>
            <person name="Carr E.C."/>
            <person name="Barton Q."/>
            <person name="Grambo S."/>
            <person name="Sullivan M."/>
            <person name="Renfro C.M."/>
            <person name="Kuo A."/>
            <person name="Pangilinan J."/>
            <person name="Lipzen A."/>
            <person name="Keymanesh K."/>
            <person name="Savage E."/>
            <person name="Barry K."/>
            <person name="Grigoriev I.V."/>
            <person name="Riekhof W.R."/>
            <person name="Harris S.S."/>
        </authorList>
    </citation>
    <scope>NUCLEOTIDE SEQUENCE</scope>
    <source>
        <strain evidence="2">JF 03-4F</strain>
    </source>
</reference>
<feature type="region of interest" description="Disordered" evidence="1">
    <location>
        <begin position="1"/>
        <end position="166"/>
    </location>
</feature>
<evidence type="ECO:0000313" key="3">
    <source>
        <dbReference type="Proteomes" id="UP001203852"/>
    </source>
</evidence>
<name>A0AAN6DPU2_9EURO</name>
<feature type="compositionally biased region" description="Basic residues" evidence="1">
    <location>
        <begin position="125"/>
        <end position="135"/>
    </location>
</feature>
<feature type="region of interest" description="Disordered" evidence="1">
    <location>
        <begin position="200"/>
        <end position="278"/>
    </location>
</feature>
<feature type="compositionally biased region" description="Polar residues" evidence="1">
    <location>
        <begin position="226"/>
        <end position="248"/>
    </location>
</feature>
<keyword evidence="3" id="KW-1185">Reference proteome</keyword>
<feature type="compositionally biased region" description="Basic and acidic residues" evidence="1">
    <location>
        <begin position="41"/>
        <end position="51"/>
    </location>
</feature>
<gene>
    <name evidence="2" type="ORF">EDD36DRAFT_422842</name>
</gene>
<feature type="compositionally biased region" description="Low complexity" evidence="1">
    <location>
        <begin position="1"/>
        <end position="18"/>
    </location>
</feature>
<proteinExistence type="predicted"/>
<dbReference type="GO" id="GO:0031011">
    <property type="term" value="C:Ino80 complex"/>
    <property type="evidence" value="ECO:0007669"/>
    <property type="project" value="InterPro"/>
</dbReference>
<dbReference type="PANTHER" id="PTHR28061:SF1">
    <property type="entry name" value="INO80 COMPLEX SUBUNIT 4"/>
    <property type="match status" value="1"/>
</dbReference>
<evidence type="ECO:0000256" key="1">
    <source>
        <dbReference type="SAM" id="MobiDB-lite"/>
    </source>
</evidence>
<accession>A0AAN6DPU2</accession>
<protein>
    <submittedName>
        <fullName evidence="2">INO80 complex, subunit Ies4</fullName>
    </submittedName>
</protein>
<dbReference type="EMBL" id="MU404361">
    <property type="protein sequence ID" value="KAI1609139.1"/>
    <property type="molecule type" value="Genomic_DNA"/>
</dbReference>
<dbReference type="GO" id="GO:0006338">
    <property type="term" value="P:chromatin remodeling"/>
    <property type="evidence" value="ECO:0007669"/>
    <property type="project" value="InterPro"/>
</dbReference>
<dbReference type="InterPro" id="IPR013175">
    <property type="entry name" value="INO80_su_Ies4"/>
</dbReference>
<evidence type="ECO:0000313" key="2">
    <source>
        <dbReference type="EMBL" id="KAI1609139.1"/>
    </source>
</evidence>
<feature type="compositionally biased region" description="Polar residues" evidence="1">
    <location>
        <begin position="76"/>
        <end position="96"/>
    </location>
</feature>
<feature type="compositionally biased region" description="Low complexity" evidence="1">
    <location>
        <begin position="53"/>
        <end position="68"/>
    </location>
</feature>
<sequence>MAVSSSSTPGRSPSAAASKPDKTKKQTKTVILKLSPKILRRFQEPTPKSEEQSTASVASSPAPAVDDATIVKAPENNDNASESNSTPAPATDSANGEASKKRKAPGAGSKRSLGQMIDTADLPKPRGKPGPKKKARLEDGAADSTVKMSVPAFGPSGQKLGPKANQGAINAGLRNLDRSGKPCRKWIKKAFSVKSFTGVSWDLPSWRGNERPATLNGEDSSEAKDITQQSSSDIKPNESDTAMDSNAGEQPDPMLMSTPAASSPAPMPPPSSVVAAQG</sequence>